<proteinExistence type="predicted"/>
<dbReference type="EMBL" id="JAUUDS010000005">
    <property type="protein sequence ID" value="MDP1027814.1"/>
    <property type="molecule type" value="Genomic_DNA"/>
</dbReference>
<evidence type="ECO:0000313" key="2">
    <source>
        <dbReference type="Proteomes" id="UP001230685"/>
    </source>
</evidence>
<dbReference type="InterPro" id="IPR045502">
    <property type="entry name" value="DUF6489"/>
</dbReference>
<name>A0ABT9ELJ7_9SPHN</name>
<dbReference type="Pfam" id="PF20099">
    <property type="entry name" value="DUF6489"/>
    <property type="match status" value="1"/>
</dbReference>
<sequence length="78" mass="8748">MKVTIEIDCTPQEARTAMGLPDLTAVHERYLQLTTEAMEGNVRPEMLEAMMRSWSPMGEAGLSFWRQLMNSTTKPSGS</sequence>
<comment type="caution">
    <text evidence="1">The sequence shown here is derived from an EMBL/GenBank/DDBJ whole genome shotgun (WGS) entry which is preliminary data.</text>
</comment>
<reference evidence="1 2" key="1">
    <citation type="submission" date="2023-07" db="EMBL/GenBank/DDBJ databases">
        <authorList>
            <person name="Kim M.K."/>
        </authorList>
    </citation>
    <scope>NUCLEOTIDE SEQUENCE [LARGE SCALE GENOMIC DNA]</scope>
    <source>
        <strain evidence="1 2">KR1UV-12</strain>
    </source>
</reference>
<organism evidence="1 2">
    <name type="scientific">Sphingomonas aurea</name>
    <dbReference type="NCBI Taxonomy" id="3063994"/>
    <lineage>
        <taxon>Bacteria</taxon>
        <taxon>Pseudomonadati</taxon>
        <taxon>Pseudomonadota</taxon>
        <taxon>Alphaproteobacteria</taxon>
        <taxon>Sphingomonadales</taxon>
        <taxon>Sphingomonadaceae</taxon>
        <taxon>Sphingomonas</taxon>
    </lineage>
</organism>
<evidence type="ECO:0000313" key="1">
    <source>
        <dbReference type="EMBL" id="MDP1027814.1"/>
    </source>
</evidence>
<protein>
    <submittedName>
        <fullName evidence="1">DUF6489 family protein</fullName>
    </submittedName>
</protein>
<accession>A0ABT9ELJ7</accession>
<dbReference type="Proteomes" id="UP001230685">
    <property type="component" value="Unassembled WGS sequence"/>
</dbReference>
<gene>
    <name evidence="1" type="ORF">Q5H91_11360</name>
</gene>
<keyword evidence="2" id="KW-1185">Reference proteome</keyword>
<dbReference type="RefSeq" id="WP_305173523.1">
    <property type="nucleotide sequence ID" value="NZ_JAUUDS010000005.1"/>
</dbReference>